<keyword evidence="3" id="KW-1185">Reference proteome</keyword>
<organism evidence="2 3">
    <name type="scientific">Triparma strigata</name>
    <dbReference type="NCBI Taxonomy" id="1606541"/>
    <lineage>
        <taxon>Eukaryota</taxon>
        <taxon>Sar</taxon>
        <taxon>Stramenopiles</taxon>
        <taxon>Ochrophyta</taxon>
        <taxon>Bolidophyceae</taxon>
        <taxon>Parmales</taxon>
        <taxon>Triparmaceae</taxon>
        <taxon>Triparma</taxon>
    </lineage>
</organism>
<proteinExistence type="predicted"/>
<dbReference type="EMBL" id="BRXY01000272">
    <property type="protein sequence ID" value="GMH82699.1"/>
    <property type="molecule type" value="Genomic_DNA"/>
</dbReference>
<protein>
    <submittedName>
        <fullName evidence="2">Uncharacterized protein</fullName>
    </submittedName>
</protein>
<keyword evidence="1" id="KW-0472">Membrane</keyword>
<evidence type="ECO:0000313" key="3">
    <source>
        <dbReference type="Proteomes" id="UP001165085"/>
    </source>
</evidence>
<reference evidence="3" key="1">
    <citation type="journal article" date="2023" name="Commun. Biol.">
        <title>Genome analysis of Parmales, the sister group of diatoms, reveals the evolutionary specialization of diatoms from phago-mixotrophs to photoautotrophs.</title>
        <authorList>
            <person name="Ban H."/>
            <person name="Sato S."/>
            <person name="Yoshikawa S."/>
            <person name="Yamada K."/>
            <person name="Nakamura Y."/>
            <person name="Ichinomiya M."/>
            <person name="Sato N."/>
            <person name="Blanc-Mathieu R."/>
            <person name="Endo H."/>
            <person name="Kuwata A."/>
            <person name="Ogata H."/>
        </authorList>
    </citation>
    <scope>NUCLEOTIDE SEQUENCE [LARGE SCALE GENOMIC DNA]</scope>
    <source>
        <strain evidence="3">NIES 3701</strain>
    </source>
</reference>
<gene>
    <name evidence="2" type="ORF">TrST_g3583</name>
</gene>
<comment type="caution">
    <text evidence="2">The sequence shown here is derived from an EMBL/GenBank/DDBJ whole genome shotgun (WGS) entry which is preliminary data.</text>
</comment>
<keyword evidence="1" id="KW-1133">Transmembrane helix</keyword>
<feature type="transmembrane region" description="Helical" evidence="1">
    <location>
        <begin position="49"/>
        <end position="66"/>
    </location>
</feature>
<evidence type="ECO:0000313" key="2">
    <source>
        <dbReference type="EMBL" id="GMH82699.1"/>
    </source>
</evidence>
<keyword evidence="1" id="KW-0812">Transmembrane</keyword>
<dbReference type="Proteomes" id="UP001165085">
    <property type="component" value="Unassembled WGS sequence"/>
</dbReference>
<dbReference type="AlphaFoldDB" id="A0A9W7EIZ9"/>
<evidence type="ECO:0000256" key="1">
    <source>
        <dbReference type="SAM" id="Phobius"/>
    </source>
</evidence>
<accession>A0A9W7EIZ9</accession>
<sequence>MFGSSVKNLKRSIRAAENQKLRGEGVAVKPATVVVAPTSRRAKHETWKHILNVMGVCVGLVMIYMARLEIEKEKELLAGEGGEHAKYQHCDFHVLDVDKIDRKGFQSNFVYKRRPLKIREDVEENEMKQVCSGEVCENPTILPDYLNNFQNFTVNGEILDSLEGAISNGLVRSRTLDGLGGGAGAGGEDLLGDAWREGGVGGGVHKGDVYLRVLKGVFLVDLVDNGGWVNGFCYVQEGEAVFLPNWRNSRGGGGVAEQKNEDEKNAIKGATEGSAAWVLVMNEDGNVQFPNKESLRERKQNNIRL</sequence>
<dbReference type="OrthoDB" id="10460746at2759"/>
<name>A0A9W7EIZ9_9STRA</name>